<sequence>MKNKLFAFILVALTAFSCDDDFLEKPPLDALTDDTYWSSESNVRTFSYGFYSDYFTGYSSGYGIGRYWTGNNQVLSDDVAPTTPAIFTLNPPASGGGWTFSYVRKANIFIERVQDMSVLSTDAKAHWVGIGRFFRGLEYHDLVRRFGDVPYYDYVPETSDLPQLYKPRDSRTMVMDKVLEDFQYAAENVRLTDGAKGLTVNRDVVLAYMSRVFLFEGTWQKYHLNNTAKAQEYLNAAKWAANEVIASGRYSLGDYRDVFTSLDLSNNPEVIMFRQYEDGILQHSTQSLNNREAQSGASKDLIEAYVTKNGLPVRQPGNDQYQGDRGMENVVANRDPRLTETFVDSVRLLGMTYNGKPVYNYSSSGYVSHKFLNEANKTEPLGNNNLNVTDAPIIRYGEVLINYAEAAAELATLGGAALTQADLDKSVNVLRSRPGVGVAPLQVVGGLPYASGVQIEDPERDSSVPAMIWEIRRERRVELVFEGFRFDDLRRWKKLEYVDTEAKPEINRGAWVSRDHPDYKISAAIQLSPNETTPPSRTIREGYVVPSFAATGARIFNNDKYYLFPLPLNQINLYSSLGYELAQNPGWEQ</sequence>
<evidence type="ECO:0000256" key="1">
    <source>
        <dbReference type="ARBA" id="ARBA00004442"/>
    </source>
</evidence>
<keyword evidence="3 6" id="KW-0732">Signal</keyword>
<reference evidence="9" key="1">
    <citation type="journal article" date="2019" name="Int. J. Syst. Evol. Microbiol.">
        <title>The Global Catalogue of Microorganisms (GCM) 10K type strain sequencing project: providing services to taxonomists for standard genome sequencing and annotation.</title>
        <authorList>
            <consortium name="The Broad Institute Genomics Platform"/>
            <consortium name="The Broad Institute Genome Sequencing Center for Infectious Disease"/>
            <person name="Wu L."/>
            <person name="Ma J."/>
        </authorList>
    </citation>
    <scope>NUCLEOTIDE SEQUENCE [LARGE SCALE GENOMIC DNA]</scope>
    <source>
        <strain evidence="9">CGMCC 4.7393</strain>
    </source>
</reference>
<dbReference type="PROSITE" id="PS51257">
    <property type="entry name" value="PROKAR_LIPOPROTEIN"/>
    <property type="match status" value="1"/>
</dbReference>
<dbReference type="Gene3D" id="1.25.40.390">
    <property type="match status" value="1"/>
</dbReference>
<evidence type="ECO:0000256" key="4">
    <source>
        <dbReference type="ARBA" id="ARBA00023136"/>
    </source>
</evidence>
<dbReference type="EMBL" id="JBHSYQ010000003">
    <property type="protein sequence ID" value="MFC6996538.1"/>
    <property type="molecule type" value="Genomic_DNA"/>
</dbReference>
<name>A0ABW2DHL0_9BACT</name>
<evidence type="ECO:0000256" key="2">
    <source>
        <dbReference type="ARBA" id="ARBA00006275"/>
    </source>
</evidence>
<evidence type="ECO:0000259" key="7">
    <source>
        <dbReference type="Pfam" id="PF07980"/>
    </source>
</evidence>
<organism evidence="8 9">
    <name type="scientific">Rufibacter roseus</name>
    <dbReference type="NCBI Taxonomy" id="1567108"/>
    <lineage>
        <taxon>Bacteria</taxon>
        <taxon>Pseudomonadati</taxon>
        <taxon>Bacteroidota</taxon>
        <taxon>Cytophagia</taxon>
        <taxon>Cytophagales</taxon>
        <taxon>Hymenobacteraceae</taxon>
        <taxon>Rufibacter</taxon>
    </lineage>
</organism>
<feature type="domain" description="RagB/SusD" evidence="7">
    <location>
        <begin position="269"/>
        <end position="587"/>
    </location>
</feature>
<evidence type="ECO:0000313" key="8">
    <source>
        <dbReference type="EMBL" id="MFC6996538.1"/>
    </source>
</evidence>
<evidence type="ECO:0000256" key="6">
    <source>
        <dbReference type="SAM" id="SignalP"/>
    </source>
</evidence>
<keyword evidence="5" id="KW-0998">Cell outer membrane</keyword>
<comment type="caution">
    <text evidence="8">The sequence shown here is derived from an EMBL/GenBank/DDBJ whole genome shotgun (WGS) entry which is preliminary data.</text>
</comment>
<feature type="signal peptide" evidence="6">
    <location>
        <begin position="1"/>
        <end position="17"/>
    </location>
</feature>
<dbReference type="Pfam" id="PF07980">
    <property type="entry name" value="SusD_RagB"/>
    <property type="match status" value="1"/>
</dbReference>
<dbReference type="SUPFAM" id="SSF48452">
    <property type="entry name" value="TPR-like"/>
    <property type="match status" value="1"/>
</dbReference>
<proteinExistence type="inferred from homology"/>
<evidence type="ECO:0000313" key="9">
    <source>
        <dbReference type="Proteomes" id="UP001596405"/>
    </source>
</evidence>
<accession>A0ABW2DHL0</accession>
<evidence type="ECO:0000256" key="3">
    <source>
        <dbReference type="ARBA" id="ARBA00022729"/>
    </source>
</evidence>
<evidence type="ECO:0000256" key="5">
    <source>
        <dbReference type="ARBA" id="ARBA00023237"/>
    </source>
</evidence>
<comment type="similarity">
    <text evidence="2">Belongs to the SusD family.</text>
</comment>
<protein>
    <submittedName>
        <fullName evidence="8">RagB/SusD family nutrient uptake outer membrane protein</fullName>
    </submittedName>
</protein>
<keyword evidence="4" id="KW-0472">Membrane</keyword>
<gene>
    <name evidence="8" type="ORF">ACFQHR_02825</name>
</gene>
<keyword evidence="9" id="KW-1185">Reference proteome</keyword>
<comment type="subcellular location">
    <subcellularLocation>
        <location evidence="1">Cell outer membrane</location>
    </subcellularLocation>
</comment>
<dbReference type="RefSeq" id="WP_066622573.1">
    <property type="nucleotide sequence ID" value="NZ_JBHSYQ010000003.1"/>
</dbReference>
<dbReference type="Proteomes" id="UP001596405">
    <property type="component" value="Unassembled WGS sequence"/>
</dbReference>
<dbReference type="InterPro" id="IPR011990">
    <property type="entry name" value="TPR-like_helical_dom_sf"/>
</dbReference>
<dbReference type="InterPro" id="IPR012944">
    <property type="entry name" value="SusD_RagB_dom"/>
</dbReference>
<feature type="chain" id="PRO_5046478918" evidence="6">
    <location>
        <begin position="18"/>
        <end position="589"/>
    </location>
</feature>